<evidence type="ECO:0000256" key="9">
    <source>
        <dbReference type="ARBA" id="ARBA00025413"/>
    </source>
</evidence>
<dbReference type="PANTHER" id="PTHR28202">
    <property type="entry name" value="ASSEMBLY FACTOR CBP4"/>
    <property type="match status" value="1"/>
</dbReference>
<dbReference type="OrthoDB" id="5576752at2759"/>
<keyword evidence="7" id="KW-0472">Membrane</keyword>
<evidence type="ECO:0000256" key="1">
    <source>
        <dbReference type="ARBA" id="ARBA00004434"/>
    </source>
</evidence>
<comment type="function">
    <text evidence="9 11">Essential for the assembly of ubiquinol-cytochrome c reductase. It has a direct effect on the correct occurrence of the Rieske protein, core 4, core 5 and apocytochrome b.</text>
</comment>
<accession>A0A2B7WFL6</accession>
<feature type="compositionally biased region" description="Basic and acidic residues" evidence="12">
    <location>
        <begin position="94"/>
        <end position="116"/>
    </location>
</feature>
<evidence type="ECO:0000256" key="8">
    <source>
        <dbReference type="ARBA" id="ARBA00023186"/>
    </source>
</evidence>
<keyword evidence="6 11" id="KW-0496">Mitochondrion</keyword>
<reference evidence="13 14" key="1">
    <citation type="submission" date="2017-10" db="EMBL/GenBank/DDBJ databases">
        <title>Comparative genomics in systemic dimorphic fungi from Ajellomycetaceae.</title>
        <authorList>
            <person name="Munoz J.F."/>
            <person name="Mcewen J.G."/>
            <person name="Clay O.K."/>
            <person name="Cuomo C.A."/>
        </authorList>
    </citation>
    <scope>NUCLEOTIDE SEQUENCE [LARGE SCALE GENOMIC DNA]</scope>
    <source>
        <strain evidence="13 14">UAMH5409</strain>
    </source>
</reference>
<dbReference type="AlphaFoldDB" id="A0A2B7WFL6"/>
<keyword evidence="14" id="KW-1185">Reference proteome</keyword>
<comment type="subcellular location">
    <subcellularLocation>
        <location evidence="1 11">Mitochondrion inner membrane</location>
        <topology evidence="1 11">Single-pass membrane protein</topology>
    </subcellularLocation>
</comment>
<keyword evidence="4 11" id="KW-0999">Mitochondrion inner membrane</keyword>
<evidence type="ECO:0000313" key="13">
    <source>
        <dbReference type="EMBL" id="PGG95327.1"/>
    </source>
</evidence>
<sequence length="116" mass="13404">MPRLGTSLKMLGIGGVLCIGGPALVQYLRPSEEELFKRFNPELQKRNIETREKRQQDFDTFVTQLKTHAKSDKSIWQAMKESEATNKRQATQQRKAETEEVAKQKEQIKKELEEGL</sequence>
<dbReference type="PANTHER" id="PTHR28202:SF1">
    <property type="entry name" value="ASSEMBLY FACTOR CBP4"/>
    <property type="match status" value="1"/>
</dbReference>
<comment type="similarity">
    <text evidence="2 11">Belongs to the CBP4 family.</text>
</comment>
<gene>
    <name evidence="13" type="ORF">AJ79_10121</name>
</gene>
<evidence type="ECO:0000256" key="5">
    <source>
        <dbReference type="ARBA" id="ARBA00022989"/>
    </source>
</evidence>
<evidence type="ECO:0000313" key="14">
    <source>
        <dbReference type="Proteomes" id="UP000223968"/>
    </source>
</evidence>
<dbReference type="EMBL" id="PDNB01000360">
    <property type="protein sequence ID" value="PGG95327.1"/>
    <property type="molecule type" value="Genomic_DNA"/>
</dbReference>
<comment type="caution">
    <text evidence="13">The sequence shown here is derived from an EMBL/GenBank/DDBJ whole genome shotgun (WGS) entry which is preliminary data.</text>
</comment>
<dbReference type="InterPro" id="IPR012420">
    <property type="entry name" value="Cbp4"/>
</dbReference>
<evidence type="ECO:0000256" key="6">
    <source>
        <dbReference type="ARBA" id="ARBA00023128"/>
    </source>
</evidence>
<evidence type="ECO:0000256" key="3">
    <source>
        <dbReference type="ARBA" id="ARBA00022692"/>
    </source>
</evidence>
<proteinExistence type="inferred from homology"/>
<keyword evidence="3" id="KW-0812">Transmembrane</keyword>
<keyword evidence="8 11" id="KW-0143">Chaperone</keyword>
<evidence type="ECO:0000256" key="7">
    <source>
        <dbReference type="ARBA" id="ARBA00023136"/>
    </source>
</evidence>
<protein>
    <recommendedName>
        <fullName evidence="10 11">Cytochrome b mRNA-processing protein 4</fullName>
    </recommendedName>
</protein>
<dbReference type="GO" id="GO:0034551">
    <property type="term" value="P:mitochondrial respiratory chain complex III assembly"/>
    <property type="evidence" value="ECO:0007669"/>
    <property type="project" value="TreeGrafter"/>
</dbReference>
<organism evidence="13 14">
    <name type="scientific">Helicocarpus griseus UAMH5409</name>
    <dbReference type="NCBI Taxonomy" id="1447875"/>
    <lineage>
        <taxon>Eukaryota</taxon>
        <taxon>Fungi</taxon>
        <taxon>Dikarya</taxon>
        <taxon>Ascomycota</taxon>
        <taxon>Pezizomycotina</taxon>
        <taxon>Eurotiomycetes</taxon>
        <taxon>Eurotiomycetidae</taxon>
        <taxon>Onygenales</taxon>
        <taxon>Ajellomycetaceae</taxon>
        <taxon>Helicocarpus</taxon>
    </lineage>
</organism>
<evidence type="ECO:0000256" key="2">
    <source>
        <dbReference type="ARBA" id="ARBA00006780"/>
    </source>
</evidence>
<evidence type="ECO:0000256" key="10">
    <source>
        <dbReference type="ARBA" id="ARBA00031521"/>
    </source>
</evidence>
<keyword evidence="5" id="KW-1133">Transmembrane helix</keyword>
<evidence type="ECO:0000256" key="12">
    <source>
        <dbReference type="SAM" id="MobiDB-lite"/>
    </source>
</evidence>
<evidence type="ECO:0000256" key="11">
    <source>
        <dbReference type="RuleBase" id="RU368005"/>
    </source>
</evidence>
<feature type="region of interest" description="Disordered" evidence="12">
    <location>
        <begin position="81"/>
        <end position="116"/>
    </location>
</feature>
<dbReference type="Proteomes" id="UP000223968">
    <property type="component" value="Unassembled WGS sequence"/>
</dbReference>
<name>A0A2B7WFL6_9EURO</name>
<evidence type="ECO:0000256" key="4">
    <source>
        <dbReference type="ARBA" id="ARBA00022792"/>
    </source>
</evidence>
<dbReference type="Pfam" id="PF07960">
    <property type="entry name" value="CBP4"/>
    <property type="match status" value="1"/>
</dbReference>
<dbReference type="GO" id="GO:0005743">
    <property type="term" value="C:mitochondrial inner membrane"/>
    <property type="evidence" value="ECO:0007669"/>
    <property type="project" value="UniProtKB-SubCell"/>
</dbReference>